<feature type="coiled-coil region" evidence="11">
    <location>
        <begin position="141"/>
        <end position="182"/>
    </location>
</feature>
<organism evidence="13 14">
    <name type="scientific">Mytilus edulis</name>
    <name type="common">Blue mussel</name>
    <dbReference type="NCBI Taxonomy" id="6550"/>
    <lineage>
        <taxon>Eukaryota</taxon>
        <taxon>Metazoa</taxon>
        <taxon>Spiralia</taxon>
        <taxon>Lophotrochozoa</taxon>
        <taxon>Mollusca</taxon>
        <taxon>Bivalvia</taxon>
        <taxon>Autobranchia</taxon>
        <taxon>Pteriomorphia</taxon>
        <taxon>Mytilida</taxon>
        <taxon>Mytiloidea</taxon>
        <taxon>Mytilidae</taxon>
        <taxon>Mytilinae</taxon>
        <taxon>Mytilus</taxon>
    </lineage>
</organism>
<feature type="domain" description="SRCR" evidence="12">
    <location>
        <begin position="190"/>
        <end position="292"/>
    </location>
</feature>
<evidence type="ECO:0000313" key="13">
    <source>
        <dbReference type="EMBL" id="CAG2239596.1"/>
    </source>
</evidence>
<keyword evidence="8" id="KW-0675">Receptor</keyword>
<dbReference type="InterPro" id="IPR036772">
    <property type="entry name" value="SRCR-like_dom_sf"/>
</dbReference>
<evidence type="ECO:0000256" key="5">
    <source>
        <dbReference type="ARBA" id="ARBA00022989"/>
    </source>
</evidence>
<keyword evidence="5" id="KW-1133">Transmembrane helix</keyword>
<comment type="caution">
    <text evidence="13">The sequence shown here is derived from an EMBL/GenBank/DDBJ whole genome shotgun (WGS) entry which is preliminary data.</text>
</comment>
<feature type="domain" description="SRCR" evidence="12">
    <location>
        <begin position="304"/>
        <end position="404"/>
    </location>
</feature>
<keyword evidence="7 10" id="KW-1015">Disulfide bond</keyword>
<keyword evidence="2" id="KW-0812">Transmembrane</keyword>
<dbReference type="InterPro" id="IPR001190">
    <property type="entry name" value="SRCR"/>
</dbReference>
<keyword evidence="3" id="KW-0732">Signal</keyword>
<dbReference type="FunFam" id="3.10.250.10:FF:000001">
    <property type="entry name" value="Lysyl oxidase 4 isoform X1"/>
    <property type="match status" value="1"/>
</dbReference>
<evidence type="ECO:0000259" key="12">
    <source>
        <dbReference type="PROSITE" id="PS50287"/>
    </source>
</evidence>
<evidence type="ECO:0000256" key="1">
    <source>
        <dbReference type="ARBA" id="ARBA00004167"/>
    </source>
</evidence>
<evidence type="ECO:0000256" key="6">
    <source>
        <dbReference type="ARBA" id="ARBA00023136"/>
    </source>
</evidence>
<dbReference type="PRINTS" id="PR00258">
    <property type="entry name" value="SPERACTRCPTR"/>
</dbReference>
<evidence type="ECO:0000256" key="11">
    <source>
        <dbReference type="SAM" id="Coils"/>
    </source>
</evidence>
<evidence type="ECO:0000313" key="14">
    <source>
        <dbReference type="Proteomes" id="UP000683360"/>
    </source>
</evidence>
<keyword evidence="6" id="KW-0472">Membrane</keyword>
<evidence type="ECO:0000256" key="10">
    <source>
        <dbReference type="PROSITE-ProRule" id="PRU00196"/>
    </source>
</evidence>
<proteinExistence type="predicted"/>
<dbReference type="InterPro" id="IPR041249">
    <property type="entry name" value="HEPN_DZIP3"/>
</dbReference>
<dbReference type="Proteomes" id="UP000683360">
    <property type="component" value="Unassembled WGS sequence"/>
</dbReference>
<feature type="domain" description="SRCR" evidence="12">
    <location>
        <begin position="406"/>
        <end position="503"/>
    </location>
</feature>
<feature type="disulfide bond" evidence="10">
    <location>
        <begin position="472"/>
        <end position="482"/>
    </location>
</feature>
<dbReference type="PROSITE" id="PS50287">
    <property type="entry name" value="SRCR_2"/>
    <property type="match status" value="4"/>
</dbReference>
<evidence type="ECO:0000256" key="2">
    <source>
        <dbReference type="ARBA" id="ARBA00022692"/>
    </source>
</evidence>
<evidence type="ECO:0000256" key="3">
    <source>
        <dbReference type="ARBA" id="ARBA00022729"/>
    </source>
</evidence>
<name>A0A8S3U129_MYTED</name>
<dbReference type="SMART" id="SM00202">
    <property type="entry name" value="SR"/>
    <property type="match status" value="4"/>
</dbReference>
<feature type="domain" description="SRCR" evidence="12">
    <location>
        <begin position="505"/>
        <end position="587"/>
    </location>
</feature>
<dbReference type="PANTHER" id="PTHR19331:SF465">
    <property type="entry name" value="EGG PEPTIDE SPERACT RECEPTOR"/>
    <property type="match status" value="1"/>
</dbReference>
<dbReference type="PROSITE" id="PS00420">
    <property type="entry name" value="SRCR_1"/>
    <property type="match status" value="2"/>
</dbReference>
<comment type="subcellular location">
    <subcellularLocation>
        <location evidence="1">Membrane</location>
        <topology evidence="1">Single-pass membrane protein</topology>
    </subcellularLocation>
</comment>
<dbReference type="SUPFAM" id="SSF56487">
    <property type="entry name" value="SRCR-like"/>
    <property type="match status" value="4"/>
</dbReference>
<dbReference type="FunFam" id="3.10.250.10:FF:000006">
    <property type="entry name" value="neurotrypsin isoform X2"/>
    <property type="match status" value="1"/>
</dbReference>
<accession>A0A8S3U129</accession>
<feature type="disulfide bond" evidence="10">
    <location>
        <begin position="577"/>
        <end position="587"/>
    </location>
</feature>
<dbReference type="EMBL" id="CAJPWZ010002528">
    <property type="protein sequence ID" value="CAG2239596.1"/>
    <property type="molecule type" value="Genomic_DNA"/>
</dbReference>
<feature type="disulfide bond" evidence="10">
    <location>
        <begin position="260"/>
        <end position="270"/>
    </location>
</feature>
<dbReference type="PANTHER" id="PTHR19331">
    <property type="entry name" value="SCAVENGER RECEPTOR DOMAIN-CONTAINING"/>
    <property type="match status" value="1"/>
</dbReference>
<dbReference type="Gene3D" id="3.10.250.10">
    <property type="entry name" value="SRCR-like domain"/>
    <property type="match status" value="4"/>
</dbReference>
<dbReference type="FunFam" id="3.10.250.10:FF:000016">
    <property type="entry name" value="Scavenger receptor cysteine-rich protein type 12"/>
    <property type="match status" value="1"/>
</dbReference>
<dbReference type="Pfam" id="PF18738">
    <property type="entry name" value="HEPN_DZIP3"/>
    <property type="match status" value="1"/>
</dbReference>
<keyword evidence="4" id="KW-0677">Repeat</keyword>
<feature type="disulfide bond" evidence="10">
    <location>
        <begin position="342"/>
        <end position="403"/>
    </location>
</feature>
<dbReference type="AlphaFoldDB" id="A0A8S3U129"/>
<dbReference type="FunFam" id="3.10.250.10:FF:000007">
    <property type="entry name" value="Soluble scavenger receptor cysteine-rich domain-containing protein SSC5D"/>
    <property type="match status" value="1"/>
</dbReference>
<keyword evidence="11" id="KW-0175">Coiled coil</keyword>
<gene>
    <name evidence="13" type="ORF">MEDL_51944</name>
</gene>
<reference evidence="13" key="1">
    <citation type="submission" date="2021-03" db="EMBL/GenBank/DDBJ databases">
        <authorList>
            <person name="Bekaert M."/>
        </authorList>
    </citation>
    <scope>NUCLEOTIDE SEQUENCE</scope>
</reference>
<dbReference type="Pfam" id="PF00530">
    <property type="entry name" value="SRCR"/>
    <property type="match status" value="4"/>
</dbReference>
<sequence length="645" mass="70800">MASRLSQEEENYVRMSLLLIGISPRAARVLFDREFSPTYVLDSKTFDVTLMTVLLRNLTNLNPPYGGYDILPPLSEVTPSSDLARIKYYRNILAHLDEGRIDNSMFNKEWDDITGAVGRLGGQSMKQECDNLKTKILDQTNQEIMLDIKRSNDEIRELKQSVDSLKIANADLTEEVEKLKDTVPWNIRGVKLVGGNGPYEGTVELNVNGQWGTICGKTDFDINDADFICRMAGYPRALQFYTFSHFGKGNGSIVLSNPHCSGKEDIIDDCGSNGWYYSGTCTHNYDAGVVCQRNFTGKFTTEGIRFVGGAGSFEGRVELNINGQWGTICDTNFDLAAAEVLCRMAGYSRALQFFYGAYFGEGTGPVFLDRLGCSGNEKHLDSCSSSGLFASNCQHSHDIGISCQSIRFVDGAGPFEGRVELNINGQWGTICDKKFGLADAEVLCRMAGALQAFVGAYFGEGTGPVFLENLGCSGNEKHLDSCSASGLFSTSCRHSHDVGVACLRVRLVDGFKQWEGRVELKVNGQWGTICGYNGFDLSDAQVVCRMAGFSTSGKIQAFQNAYFGRGIGPVLLGSLNCVGHESHLDSCISLYHVAGTVLVVIVDISMMLVFPVQMVLHLAEAVSKKKEECFVNAHFFNMKKKCRSL</sequence>
<dbReference type="OrthoDB" id="6128208at2759"/>
<feature type="disulfide bond" evidence="10">
    <location>
        <begin position="373"/>
        <end position="383"/>
    </location>
</feature>
<evidence type="ECO:0000256" key="7">
    <source>
        <dbReference type="ARBA" id="ARBA00023157"/>
    </source>
</evidence>
<keyword evidence="9" id="KW-0325">Glycoprotein</keyword>
<feature type="disulfide bond" evidence="10">
    <location>
        <begin position="329"/>
        <end position="393"/>
    </location>
</feature>
<protein>
    <submittedName>
        <fullName evidence="13">DMBT1</fullName>
    </submittedName>
</protein>
<keyword evidence="14" id="KW-1185">Reference proteome</keyword>
<comment type="caution">
    <text evidence="10">Lacks conserved residue(s) required for the propagation of feature annotation.</text>
</comment>
<evidence type="ECO:0000256" key="4">
    <source>
        <dbReference type="ARBA" id="ARBA00022737"/>
    </source>
</evidence>
<evidence type="ECO:0000256" key="9">
    <source>
        <dbReference type="ARBA" id="ARBA00023180"/>
    </source>
</evidence>
<dbReference type="GO" id="GO:0016020">
    <property type="term" value="C:membrane"/>
    <property type="evidence" value="ECO:0007669"/>
    <property type="project" value="UniProtKB-SubCell"/>
</dbReference>
<evidence type="ECO:0000256" key="8">
    <source>
        <dbReference type="ARBA" id="ARBA00023170"/>
    </source>
</evidence>